<evidence type="ECO:0000313" key="2">
    <source>
        <dbReference type="EMBL" id="MDH6281122.1"/>
    </source>
</evidence>
<dbReference type="RefSeq" id="WP_280760457.1">
    <property type="nucleotide sequence ID" value="NZ_JARXVC010000005.1"/>
</dbReference>
<keyword evidence="3" id="KW-1185">Reference proteome</keyword>
<dbReference type="SMART" id="SM00100">
    <property type="entry name" value="cNMP"/>
    <property type="match status" value="1"/>
</dbReference>
<dbReference type="InterPro" id="IPR014710">
    <property type="entry name" value="RmlC-like_jellyroll"/>
</dbReference>
<dbReference type="Pfam" id="PF00027">
    <property type="entry name" value="cNMP_binding"/>
    <property type="match status" value="1"/>
</dbReference>
<gene>
    <name evidence="2" type="ORF">M2280_002342</name>
</gene>
<reference evidence="2 3" key="1">
    <citation type="submission" date="2023-04" db="EMBL/GenBank/DDBJ databases">
        <title>Forest soil microbial communities from Buena Vista Peninsula, Colon Province, Panama.</title>
        <authorList>
            <person name="Bouskill N."/>
        </authorList>
    </citation>
    <scope>NUCLEOTIDE SEQUENCE [LARGE SCALE GENOMIC DNA]</scope>
    <source>
        <strain evidence="2 3">CFH S0262</strain>
    </source>
</reference>
<dbReference type="InterPro" id="IPR000595">
    <property type="entry name" value="cNMP-bd_dom"/>
</dbReference>
<sequence>MTRSPDDSPAELLPGLDEAARERLAELWTPALWVPGEYVFREGEPARRCWLLRRGRVLLATSVPGRGDVVVETLSGGDLLGLSWLRPPHVWTFGARAADPTEAWQIDIATLHEASERDPAFGYAVSRAMSGLMLDRLQATRARLLDLYANPGAP</sequence>
<protein>
    <submittedName>
        <fullName evidence="2">CRP/FNR family cyclic AMP-dependent transcriptional regulator</fullName>
    </submittedName>
</protein>
<comment type="caution">
    <text evidence="2">The sequence shown here is derived from an EMBL/GenBank/DDBJ whole genome shotgun (WGS) entry which is preliminary data.</text>
</comment>
<dbReference type="Gene3D" id="2.60.120.10">
    <property type="entry name" value="Jelly Rolls"/>
    <property type="match status" value="1"/>
</dbReference>
<proteinExistence type="predicted"/>
<dbReference type="InterPro" id="IPR018490">
    <property type="entry name" value="cNMP-bd_dom_sf"/>
</dbReference>
<accession>A0ABT6M9Z2</accession>
<dbReference type="SUPFAM" id="SSF51206">
    <property type="entry name" value="cAMP-binding domain-like"/>
    <property type="match status" value="1"/>
</dbReference>
<feature type="domain" description="Cyclic nucleotide-binding" evidence="1">
    <location>
        <begin position="12"/>
        <end position="81"/>
    </location>
</feature>
<dbReference type="PROSITE" id="PS50042">
    <property type="entry name" value="CNMP_BINDING_3"/>
    <property type="match status" value="1"/>
</dbReference>
<dbReference type="Proteomes" id="UP001160334">
    <property type="component" value="Unassembled WGS sequence"/>
</dbReference>
<organism evidence="2 3">
    <name type="scientific">Prescottella agglutinans</name>
    <dbReference type="NCBI Taxonomy" id="1644129"/>
    <lineage>
        <taxon>Bacteria</taxon>
        <taxon>Bacillati</taxon>
        <taxon>Actinomycetota</taxon>
        <taxon>Actinomycetes</taxon>
        <taxon>Mycobacteriales</taxon>
        <taxon>Nocardiaceae</taxon>
        <taxon>Prescottella</taxon>
    </lineage>
</organism>
<evidence type="ECO:0000313" key="3">
    <source>
        <dbReference type="Proteomes" id="UP001160334"/>
    </source>
</evidence>
<evidence type="ECO:0000259" key="1">
    <source>
        <dbReference type="PROSITE" id="PS50042"/>
    </source>
</evidence>
<dbReference type="CDD" id="cd00038">
    <property type="entry name" value="CAP_ED"/>
    <property type="match status" value="1"/>
</dbReference>
<dbReference type="EMBL" id="JARXVC010000005">
    <property type="protein sequence ID" value="MDH6281122.1"/>
    <property type="molecule type" value="Genomic_DNA"/>
</dbReference>
<name>A0ABT6M9Z2_9NOCA</name>